<proteinExistence type="predicted"/>
<protein>
    <submittedName>
        <fullName evidence="1">Unannotated protein</fullName>
    </submittedName>
</protein>
<sequence length="68" mass="7333">MVPFCVRVVPIVMSNVPPPAFKVVARDIVMSAVARRMPPPNVRVPAPAPRLASRTIEIMPALIVVPPP</sequence>
<dbReference type="AlphaFoldDB" id="A0A6J7IM10"/>
<evidence type="ECO:0000313" key="1">
    <source>
        <dbReference type="EMBL" id="CAB4931830.1"/>
    </source>
</evidence>
<accession>A0A6J7IM10</accession>
<reference evidence="1" key="1">
    <citation type="submission" date="2020-05" db="EMBL/GenBank/DDBJ databases">
        <authorList>
            <person name="Chiriac C."/>
            <person name="Salcher M."/>
            <person name="Ghai R."/>
            <person name="Kavagutti S V."/>
        </authorList>
    </citation>
    <scope>NUCLEOTIDE SEQUENCE</scope>
</reference>
<gene>
    <name evidence="1" type="ORF">UFOPK3609_01974</name>
</gene>
<dbReference type="EMBL" id="CAFBMQ010000381">
    <property type="protein sequence ID" value="CAB4931830.1"/>
    <property type="molecule type" value="Genomic_DNA"/>
</dbReference>
<organism evidence="1">
    <name type="scientific">freshwater metagenome</name>
    <dbReference type="NCBI Taxonomy" id="449393"/>
    <lineage>
        <taxon>unclassified sequences</taxon>
        <taxon>metagenomes</taxon>
        <taxon>ecological metagenomes</taxon>
    </lineage>
</organism>
<name>A0A6J7IM10_9ZZZZ</name>